<evidence type="ECO:0000313" key="2">
    <source>
        <dbReference type="Proteomes" id="UP000054230"/>
    </source>
</evidence>
<dbReference type="PATRIC" id="fig|1360.106.peg.2175"/>
<organism evidence="1 2">
    <name type="scientific">Lactococcus lactis subsp. lactis</name>
    <name type="common">Streptococcus lactis</name>
    <dbReference type="NCBI Taxonomy" id="1360"/>
    <lineage>
        <taxon>Bacteria</taxon>
        <taxon>Bacillati</taxon>
        <taxon>Bacillota</taxon>
        <taxon>Bacilli</taxon>
        <taxon>Lactobacillales</taxon>
        <taxon>Streptococcaceae</taxon>
        <taxon>Lactococcus</taxon>
    </lineage>
</organism>
<gene>
    <name evidence="1" type="ORF">LMG8520_2601</name>
</gene>
<reference evidence="2" key="1">
    <citation type="submission" date="2015-10" db="EMBL/GenBank/DDBJ databases">
        <title>Draft Genome Sequences of 11 Lactococcus lactis subspecies cremoris strains.</title>
        <authorList>
            <person name="Wels M."/>
            <person name="Backus L."/>
            <person name="Boekhorst J."/>
            <person name="Dijkstra A."/>
            <person name="Beerthuizen M."/>
            <person name="Kelly W."/>
            <person name="Siezen R."/>
            <person name="Bachmann H."/>
            <person name="Van Hijum S."/>
        </authorList>
    </citation>
    <scope>NUCLEOTIDE SEQUENCE [LARGE SCALE GENOMIC DNA]</scope>
    <source>
        <strain evidence="2">LMG8520</strain>
    </source>
</reference>
<protein>
    <submittedName>
        <fullName evidence="1">Uncharacterized protein</fullName>
    </submittedName>
</protein>
<dbReference type="EMBL" id="LKLP01000129">
    <property type="protein sequence ID" value="KSU05209.1"/>
    <property type="molecule type" value="Genomic_DNA"/>
</dbReference>
<accession>A0A0V8CVU3</accession>
<name>A0A0V8CVU3_LACLL</name>
<comment type="caution">
    <text evidence="1">The sequence shown here is derived from an EMBL/GenBank/DDBJ whole genome shotgun (WGS) entry which is preliminary data.</text>
</comment>
<proteinExistence type="predicted"/>
<dbReference type="AlphaFoldDB" id="A0A0V8CVU3"/>
<sequence>MKTKDFYKNNDDLKPNINMLLKPIFIYKLLNIKKDTSKTLMSFAFY</sequence>
<evidence type="ECO:0000313" key="1">
    <source>
        <dbReference type="EMBL" id="KSU05209.1"/>
    </source>
</evidence>
<dbReference type="Proteomes" id="UP000054230">
    <property type="component" value="Unassembled WGS sequence"/>
</dbReference>